<dbReference type="InterPro" id="IPR036047">
    <property type="entry name" value="F-box-like_dom_sf"/>
</dbReference>
<dbReference type="KEGG" id="egr:104422816"/>
<dbReference type="PANTHER" id="PTHR47123:SF6">
    <property type="entry name" value="F-BOX PROTEIN SKIP23-LIKE ISOFORM X1"/>
    <property type="match status" value="1"/>
</dbReference>
<name>A0A059AHK0_EUCGR</name>
<proteinExistence type="predicted"/>
<protein>
    <recommendedName>
        <fullName evidence="1">KIB1-4 beta-propeller domain-containing protein</fullName>
    </recommendedName>
</protein>
<evidence type="ECO:0000313" key="2">
    <source>
        <dbReference type="EMBL" id="KCW53239.1"/>
    </source>
</evidence>
<dbReference type="AlphaFoldDB" id="A0A059AHK0"/>
<dbReference type="Gramene" id="KCW53239">
    <property type="protein sequence ID" value="KCW53239"/>
    <property type="gene ID" value="EUGRSUZ_J02508"/>
</dbReference>
<accession>A0A059AHK0</accession>
<dbReference type="OrthoDB" id="599103at2759"/>
<dbReference type="GO" id="GO:0016567">
    <property type="term" value="P:protein ubiquitination"/>
    <property type="evidence" value="ECO:0000318"/>
    <property type="project" value="GO_Central"/>
</dbReference>
<dbReference type="Pfam" id="PF03478">
    <property type="entry name" value="Beta-prop_KIB1-4"/>
    <property type="match status" value="1"/>
</dbReference>
<reference evidence="2" key="1">
    <citation type="submission" date="2013-07" db="EMBL/GenBank/DDBJ databases">
        <title>The genome of Eucalyptus grandis.</title>
        <authorList>
            <person name="Schmutz J."/>
            <person name="Hayes R."/>
            <person name="Myburg A."/>
            <person name="Tuskan G."/>
            <person name="Grattapaglia D."/>
            <person name="Rokhsar D.S."/>
        </authorList>
    </citation>
    <scope>NUCLEOTIDE SEQUENCE</scope>
    <source>
        <tissue evidence="2">Leaf extractions</tissue>
    </source>
</reference>
<dbReference type="InterPro" id="IPR051304">
    <property type="entry name" value="SCF_F-box_domain"/>
</dbReference>
<dbReference type="EMBL" id="KK198762">
    <property type="protein sequence ID" value="KCW53239.1"/>
    <property type="molecule type" value="Genomic_DNA"/>
</dbReference>
<gene>
    <name evidence="2" type="ORF">EUGRSUZ_J02508</name>
</gene>
<dbReference type="OMA" id="EYDNKVV"/>
<dbReference type="InParanoid" id="A0A059AHK0"/>
<feature type="domain" description="KIB1-4 beta-propeller" evidence="1">
    <location>
        <begin position="83"/>
        <end position="353"/>
    </location>
</feature>
<dbReference type="PANTHER" id="PTHR47123">
    <property type="entry name" value="F-BOX PROTEIN SKIP23"/>
    <property type="match status" value="1"/>
</dbReference>
<sequence length="386" mass="44462">MDPTERRPSSDLPPDILSMIGGRLDNPMDILRFRSVCSPFRSSIPPLRRNTSRVAFQVPCPTSEAVFPRPSAAVFLCWSTVYALETPEGAASGPARWLLKLEELELGRVRILSLFSQGRMAFLPREFPKVLDFLQFRMVEICREYTLDYDSRTRGLVHVEGIRKVLMHPDCVGSDLDRCSVYFIDEYGQLAYWRYGDENWSHLDHPEDFVFDDIAVYNGKVCAVDYFGLVWEINESFGLQPFPTSIYGSNSNHHPDDDGKYLVVSSGDLYVVDTYYRDGANESHPFYTVNTSMDYFRVFRWDRQRRRWEEVRSLGNSAFFLCKRRSFALPACELGGCHGNCIYYAEEADSIFSMIDVKVFSLADRSIKCLDFYDSILGMMNTSRLK</sequence>
<dbReference type="CDD" id="cd09917">
    <property type="entry name" value="F-box_SF"/>
    <property type="match status" value="1"/>
</dbReference>
<organism evidence="2">
    <name type="scientific">Eucalyptus grandis</name>
    <name type="common">Flooded gum</name>
    <dbReference type="NCBI Taxonomy" id="71139"/>
    <lineage>
        <taxon>Eukaryota</taxon>
        <taxon>Viridiplantae</taxon>
        <taxon>Streptophyta</taxon>
        <taxon>Embryophyta</taxon>
        <taxon>Tracheophyta</taxon>
        <taxon>Spermatophyta</taxon>
        <taxon>Magnoliopsida</taxon>
        <taxon>eudicotyledons</taxon>
        <taxon>Gunneridae</taxon>
        <taxon>Pentapetalae</taxon>
        <taxon>rosids</taxon>
        <taxon>malvids</taxon>
        <taxon>Myrtales</taxon>
        <taxon>Myrtaceae</taxon>
        <taxon>Myrtoideae</taxon>
        <taxon>Eucalypteae</taxon>
        <taxon>Eucalyptus</taxon>
    </lineage>
</organism>
<dbReference type="FunCoup" id="A0A059AHK0">
    <property type="interactions" value="2"/>
</dbReference>
<evidence type="ECO:0000259" key="1">
    <source>
        <dbReference type="Pfam" id="PF03478"/>
    </source>
</evidence>
<dbReference type="SUPFAM" id="SSF81383">
    <property type="entry name" value="F-box domain"/>
    <property type="match status" value="1"/>
</dbReference>
<dbReference type="InterPro" id="IPR005174">
    <property type="entry name" value="KIB1-4_b-propeller"/>
</dbReference>
<dbReference type="STRING" id="71139.A0A059AHK0"/>